<proteinExistence type="predicted"/>
<reference evidence="3" key="2">
    <citation type="submission" date="2017-02" db="UniProtKB">
        <authorList>
            <consortium name="WormBaseParasite"/>
        </authorList>
    </citation>
    <scope>IDENTIFICATION</scope>
</reference>
<dbReference type="WBParaSite" id="ACAC_0001444601-mRNA-1">
    <property type="protein sequence ID" value="ACAC_0001444601-mRNA-1"/>
    <property type="gene ID" value="ACAC_0001444601"/>
</dbReference>
<feature type="transmembrane region" description="Helical" evidence="1">
    <location>
        <begin position="102"/>
        <end position="123"/>
    </location>
</feature>
<evidence type="ECO:0000313" key="3">
    <source>
        <dbReference type="WBParaSite" id="ACAC_0001444601-mRNA-1"/>
    </source>
</evidence>
<reference evidence="2" key="1">
    <citation type="submission" date="2012-09" db="EMBL/GenBank/DDBJ databases">
        <authorList>
            <person name="Martin A.A."/>
        </authorList>
    </citation>
    <scope>NUCLEOTIDE SEQUENCE</scope>
</reference>
<name>A0A0K0DRQ7_ANGCA</name>
<organism evidence="2 3">
    <name type="scientific">Angiostrongylus cantonensis</name>
    <name type="common">Rat lungworm</name>
    <dbReference type="NCBI Taxonomy" id="6313"/>
    <lineage>
        <taxon>Eukaryota</taxon>
        <taxon>Metazoa</taxon>
        <taxon>Ecdysozoa</taxon>
        <taxon>Nematoda</taxon>
        <taxon>Chromadorea</taxon>
        <taxon>Rhabditida</taxon>
        <taxon>Rhabditina</taxon>
        <taxon>Rhabditomorpha</taxon>
        <taxon>Strongyloidea</taxon>
        <taxon>Metastrongylidae</taxon>
        <taxon>Angiostrongylus</taxon>
    </lineage>
</organism>
<evidence type="ECO:0000256" key="1">
    <source>
        <dbReference type="SAM" id="Phobius"/>
    </source>
</evidence>
<dbReference type="Proteomes" id="UP000035642">
    <property type="component" value="Unassembled WGS sequence"/>
</dbReference>
<dbReference type="AlphaFoldDB" id="A0A0K0DRQ7"/>
<keyword evidence="1" id="KW-1133">Transmembrane helix</keyword>
<keyword evidence="1" id="KW-0812">Transmembrane</keyword>
<keyword evidence="1" id="KW-0472">Membrane</keyword>
<keyword evidence="2" id="KW-1185">Reference proteome</keyword>
<sequence length="130" mass="14966">MLKRTMKGKAEPELYSRVTWRRQCAKVSYNSIVSVRKTISVRCRREILPRCRNHLPSGIFVKCHNDNVLTSLELTEIAVADQYMEHKRLGNATIHPDDLVKIWYVSFIPTFVFGALDSALLIFSGQSINR</sequence>
<accession>A0A0K0DRQ7</accession>
<protein>
    <submittedName>
        <fullName evidence="3">G_PROTEIN_RECEP_F1_2 domain-containing protein</fullName>
    </submittedName>
</protein>
<evidence type="ECO:0000313" key="2">
    <source>
        <dbReference type="Proteomes" id="UP000035642"/>
    </source>
</evidence>